<comment type="caution">
    <text evidence="3">The sequence shown here is derived from an EMBL/GenBank/DDBJ whole genome shotgun (WGS) entry which is preliminary data.</text>
</comment>
<gene>
    <name evidence="3" type="ORF">BCR41DRAFT_79569</name>
</gene>
<dbReference type="GeneID" id="33572862"/>
<evidence type="ECO:0000313" key="4">
    <source>
        <dbReference type="Proteomes" id="UP000193648"/>
    </source>
</evidence>
<evidence type="ECO:0000313" key="3">
    <source>
        <dbReference type="EMBL" id="ORZ14919.1"/>
    </source>
</evidence>
<keyword evidence="4" id="KW-1185">Reference proteome</keyword>
<feature type="compositionally biased region" description="Low complexity" evidence="2">
    <location>
        <begin position="221"/>
        <end position="244"/>
    </location>
</feature>
<protein>
    <submittedName>
        <fullName evidence="3">Uncharacterized protein</fullName>
    </submittedName>
</protein>
<feature type="compositionally biased region" description="Basic residues" evidence="2">
    <location>
        <begin position="166"/>
        <end position="179"/>
    </location>
</feature>
<organism evidence="3 4">
    <name type="scientific">Lobosporangium transversale</name>
    <dbReference type="NCBI Taxonomy" id="64571"/>
    <lineage>
        <taxon>Eukaryota</taxon>
        <taxon>Fungi</taxon>
        <taxon>Fungi incertae sedis</taxon>
        <taxon>Mucoromycota</taxon>
        <taxon>Mortierellomycotina</taxon>
        <taxon>Mortierellomycetes</taxon>
        <taxon>Mortierellales</taxon>
        <taxon>Mortierellaceae</taxon>
        <taxon>Lobosporangium</taxon>
    </lineage>
</organism>
<name>A0A1Y2GP76_9FUNG</name>
<feature type="region of interest" description="Disordered" evidence="2">
    <location>
        <begin position="153"/>
        <end position="256"/>
    </location>
</feature>
<reference evidence="3 4" key="1">
    <citation type="submission" date="2016-07" db="EMBL/GenBank/DDBJ databases">
        <title>Pervasive Adenine N6-methylation of Active Genes in Fungi.</title>
        <authorList>
            <consortium name="DOE Joint Genome Institute"/>
            <person name="Mondo S.J."/>
            <person name="Dannebaum R.O."/>
            <person name="Kuo R.C."/>
            <person name="Labutti K."/>
            <person name="Haridas S."/>
            <person name="Kuo A."/>
            <person name="Salamov A."/>
            <person name="Ahrendt S.R."/>
            <person name="Lipzen A."/>
            <person name="Sullivan W."/>
            <person name="Andreopoulos W.B."/>
            <person name="Clum A."/>
            <person name="Lindquist E."/>
            <person name="Daum C."/>
            <person name="Ramamoorthy G.K."/>
            <person name="Gryganskyi A."/>
            <person name="Culley D."/>
            <person name="Magnuson J.K."/>
            <person name="James T.Y."/>
            <person name="O'Malley M.A."/>
            <person name="Stajich J.E."/>
            <person name="Spatafora J.W."/>
            <person name="Visel A."/>
            <person name="Grigoriev I.V."/>
        </authorList>
    </citation>
    <scope>NUCLEOTIDE SEQUENCE [LARGE SCALE GENOMIC DNA]</scope>
    <source>
        <strain evidence="3 4">NRRL 3116</strain>
    </source>
</reference>
<sequence>MLQAKTTVIPTETSDVKDVESATSILARIWPEYDPHGYGIMAEMMETVLRRVEKEQGASLLSQSSWEELGDYIVRVEGTIVSQRDLSELLSLLQGAPPPTTVPSVEIPIVGEEFHQLTSVSGLDIPQNYTNIGQSVEIRDGAHQRYGMMSPFSESVSAQSTQQSLHPRHHPSVHIRPRGNRPPIRKISLGESTQSRPRFSRSSRGSSSGDEDSDRSEHRMSPSSPGSRGSRSDASTSSSSPTIGDSKEWRANYNNMSIREQSRTEYEGYGLDAEYDSPANIESDQQKFLALQRKLKETERELEYQSRANEQAMAASMNQQEIEELRRDVIAKRREIEEFKKNDQYKSAQIAELTQQIEKSELSSSTQKSNAVAWKKRQDELMEDNARIRESLKQTEDALKPLITRLATAEALERRVGPYLIVYMAVFKLATAKLISWKIEQQ</sequence>
<dbReference type="OrthoDB" id="432685at2759"/>
<dbReference type="AlphaFoldDB" id="A0A1Y2GP76"/>
<feature type="compositionally biased region" description="Polar residues" evidence="2">
    <location>
        <begin position="153"/>
        <end position="165"/>
    </location>
</feature>
<evidence type="ECO:0000256" key="1">
    <source>
        <dbReference type="SAM" id="Coils"/>
    </source>
</evidence>
<dbReference type="Proteomes" id="UP000193648">
    <property type="component" value="Unassembled WGS sequence"/>
</dbReference>
<feature type="coiled-coil region" evidence="1">
    <location>
        <begin position="281"/>
        <end position="342"/>
    </location>
</feature>
<proteinExistence type="predicted"/>
<dbReference type="RefSeq" id="XP_021881051.1">
    <property type="nucleotide sequence ID" value="XM_022031021.1"/>
</dbReference>
<keyword evidence="1" id="KW-0175">Coiled coil</keyword>
<accession>A0A1Y2GP76</accession>
<evidence type="ECO:0000256" key="2">
    <source>
        <dbReference type="SAM" id="MobiDB-lite"/>
    </source>
</evidence>
<dbReference type="InParanoid" id="A0A1Y2GP76"/>
<dbReference type="EMBL" id="MCFF01000020">
    <property type="protein sequence ID" value="ORZ14919.1"/>
    <property type="molecule type" value="Genomic_DNA"/>
</dbReference>